<keyword evidence="2 6" id="KW-0732">Signal</keyword>
<reference evidence="8 9" key="1">
    <citation type="submission" date="2015-12" db="EMBL/GenBank/DDBJ databases">
        <title>Nitrous oxide reduction kinetics distinguish bacteria harboring typical versus atypical NosZ.</title>
        <authorList>
            <person name="Yoon S."/>
            <person name="Nissen S."/>
            <person name="Park D."/>
            <person name="Sanford R.A."/>
            <person name="Loeffler F.E."/>
        </authorList>
    </citation>
    <scope>NUCLEOTIDE SEQUENCE [LARGE SCALE GENOMIC DNA]</scope>
    <source>
        <strain evidence="8 9">ATCC BAA-841</strain>
    </source>
</reference>
<dbReference type="InterPro" id="IPR051407">
    <property type="entry name" value="Bact_OM_lipoprot/Surf_antigen"/>
</dbReference>
<sequence>MKTLSLLLVVLLLGACASSKSGDVYTRDQARREMTVRKGIVESVRPVRMEGTKSGVGAMAGAAVGGVAGSSVGGGKGQIVGAVIGAVAGGLAGSTVEEGVTRKEALEIAVELDGGRMIVVVQEAVPGEFRAGDPVRVLSGQGETRVTR</sequence>
<dbReference type="InterPro" id="IPR008816">
    <property type="entry name" value="Gly_zipper_2TM_dom"/>
</dbReference>
<comment type="subcellular location">
    <subcellularLocation>
        <location evidence="1">Cell outer membrane</location>
        <topology evidence="1">Lipid-anchor</topology>
    </subcellularLocation>
</comment>
<feature type="chain" id="PRO_5007459315" description="Glycine zipper 2TM domain-containing protein" evidence="6">
    <location>
        <begin position="22"/>
        <end position="148"/>
    </location>
</feature>
<keyword evidence="4" id="KW-0564">Palmitate</keyword>
<proteinExistence type="predicted"/>
<feature type="domain" description="Glycine zipper 2TM" evidence="7">
    <location>
        <begin position="57"/>
        <end position="96"/>
    </location>
</feature>
<dbReference type="AlphaFoldDB" id="A0A133XE77"/>
<accession>A0A133XE77</accession>
<dbReference type="Pfam" id="PF05433">
    <property type="entry name" value="Rick_17kDa_Anti"/>
    <property type="match status" value="1"/>
</dbReference>
<keyword evidence="3" id="KW-0472">Membrane</keyword>
<dbReference type="GO" id="GO:0009279">
    <property type="term" value="C:cell outer membrane"/>
    <property type="evidence" value="ECO:0007669"/>
    <property type="project" value="UniProtKB-SubCell"/>
</dbReference>
<gene>
    <name evidence="8" type="ORF">AT959_18770</name>
</gene>
<evidence type="ECO:0000313" key="9">
    <source>
        <dbReference type="Proteomes" id="UP000070186"/>
    </source>
</evidence>
<evidence type="ECO:0000259" key="7">
    <source>
        <dbReference type="Pfam" id="PF05433"/>
    </source>
</evidence>
<feature type="signal peptide" evidence="6">
    <location>
        <begin position="1"/>
        <end position="21"/>
    </location>
</feature>
<dbReference type="Proteomes" id="UP000070186">
    <property type="component" value="Unassembled WGS sequence"/>
</dbReference>
<evidence type="ECO:0000256" key="4">
    <source>
        <dbReference type="ARBA" id="ARBA00023139"/>
    </source>
</evidence>
<name>A0A133XE77_9RHOO</name>
<keyword evidence="9" id="KW-1185">Reference proteome</keyword>
<organism evidence="8 9">
    <name type="scientific">Dechloromonas denitrificans</name>
    <dbReference type="NCBI Taxonomy" id="281362"/>
    <lineage>
        <taxon>Bacteria</taxon>
        <taxon>Pseudomonadati</taxon>
        <taxon>Pseudomonadota</taxon>
        <taxon>Betaproteobacteria</taxon>
        <taxon>Rhodocyclales</taxon>
        <taxon>Azonexaceae</taxon>
        <taxon>Dechloromonas</taxon>
    </lineage>
</organism>
<dbReference type="PANTHER" id="PTHR35603:SF1">
    <property type="entry name" value="OUTER MEMBRANE LIPOPROTEIN SLYB"/>
    <property type="match status" value="1"/>
</dbReference>
<protein>
    <recommendedName>
        <fullName evidence="7">Glycine zipper 2TM domain-containing protein</fullName>
    </recommendedName>
</protein>
<evidence type="ECO:0000313" key="8">
    <source>
        <dbReference type="EMBL" id="KXB29228.1"/>
    </source>
</evidence>
<evidence type="ECO:0000256" key="5">
    <source>
        <dbReference type="ARBA" id="ARBA00023288"/>
    </source>
</evidence>
<dbReference type="STRING" id="281362.AT959_18770"/>
<dbReference type="RefSeq" id="WP_066886726.1">
    <property type="nucleotide sequence ID" value="NZ_LODL01000039.1"/>
</dbReference>
<evidence type="ECO:0000256" key="1">
    <source>
        <dbReference type="ARBA" id="ARBA00004459"/>
    </source>
</evidence>
<keyword evidence="5" id="KW-0449">Lipoprotein</keyword>
<dbReference type="EMBL" id="LODL01000039">
    <property type="protein sequence ID" value="KXB29228.1"/>
    <property type="molecule type" value="Genomic_DNA"/>
</dbReference>
<dbReference type="PANTHER" id="PTHR35603">
    <property type="match status" value="1"/>
</dbReference>
<evidence type="ECO:0000256" key="2">
    <source>
        <dbReference type="ARBA" id="ARBA00022729"/>
    </source>
</evidence>
<evidence type="ECO:0000256" key="6">
    <source>
        <dbReference type="SAM" id="SignalP"/>
    </source>
</evidence>
<dbReference type="PROSITE" id="PS51257">
    <property type="entry name" value="PROKAR_LIPOPROTEIN"/>
    <property type="match status" value="1"/>
</dbReference>
<comment type="caution">
    <text evidence="8">The sequence shown here is derived from an EMBL/GenBank/DDBJ whole genome shotgun (WGS) entry which is preliminary data.</text>
</comment>
<evidence type="ECO:0000256" key="3">
    <source>
        <dbReference type="ARBA" id="ARBA00023136"/>
    </source>
</evidence>